<dbReference type="Proteomes" id="UP001181355">
    <property type="component" value="Chromosome"/>
</dbReference>
<keyword evidence="1" id="KW-0812">Transmembrane</keyword>
<reference evidence="2" key="1">
    <citation type="submission" date="2023-09" db="EMBL/GenBank/DDBJ databases">
        <title>Undibacterium sp. 20NA77.5 isolated from freshwater.</title>
        <authorList>
            <person name="Le V."/>
            <person name="Ko S.-R."/>
            <person name="Ahn C.-Y."/>
            <person name="Oh H.-M."/>
        </authorList>
    </citation>
    <scope>NUCLEOTIDE SEQUENCE</scope>
    <source>
        <strain evidence="2">20NA77.5</strain>
    </source>
</reference>
<keyword evidence="1" id="KW-0472">Membrane</keyword>
<evidence type="ECO:0000256" key="1">
    <source>
        <dbReference type="SAM" id="Phobius"/>
    </source>
</evidence>
<organism evidence="2 3">
    <name type="scientific">Undibacterium cyanobacteriorum</name>
    <dbReference type="NCBI Taxonomy" id="3073561"/>
    <lineage>
        <taxon>Bacteria</taxon>
        <taxon>Pseudomonadati</taxon>
        <taxon>Pseudomonadota</taxon>
        <taxon>Betaproteobacteria</taxon>
        <taxon>Burkholderiales</taxon>
        <taxon>Oxalobacteraceae</taxon>
        <taxon>Undibacterium</taxon>
    </lineage>
</organism>
<keyword evidence="1" id="KW-1133">Transmembrane helix</keyword>
<sequence length="168" mass="19996">MSLKSQHRFLIHFLWVAVMAIFLAEVEIQIEGDAGWASSLPTWRVEQHWLLDVFWGGRAMTGYHAWMFPFIAMVFHLPLFFLQRWTLRWQARCLASIMQFWIIEDFLWFILNPAFGWAGFNPTDAAWHKHWAMGAPIEYWLFSLIAFSLYGYSFRIFRKPTISTKTPI</sequence>
<gene>
    <name evidence="2" type="ORF">RF679_12210</name>
</gene>
<feature type="transmembrane region" description="Helical" evidence="1">
    <location>
        <begin position="63"/>
        <end position="82"/>
    </location>
</feature>
<dbReference type="EMBL" id="CP133720">
    <property type="protein sequence ID" value="WMW79411.1"/>
    <property type="molecule type" value="Genomic_DNA"/>
</dbReference>
<accession>A0ABY9REQ2</accession>
<evidence type="ECO:0008006" key="4">
    <source>
        <dbReference type="Google" id="ProtNLM"/>
    </source>
</evidence>
<name>A0ABY9REQ2_9BURK</name>
<feature type="transmembrane region" description="Helical" evidence="1">
    <location>
        <begin position="94"/>
        <end position="111"/>
    </location>
</feature>
<dbReference type="RefSeq" id="WP_309480909.1">
    <property type="nucleotide sequence ID" value="NZ_CP133720.1"/>
</dbReference>
<evidence type="ECO:0000313" key="2">
    <source>
        <dbReference type="EMBL" id="WMW79411.1"/>
    </source>
</evidence>
<protein>
    <recommendedName>
        <fullName evidence="4">EXPERA domain-containing protein</fullName>
    </recommendedName>
</protein>
<feature type="transmembrane region" description="Helical" evidence="1">
    <location>
        <begin position="131"/>
        <end position="152"/>
    </location>
</feature>
<proteinExistence type="predicted"/>
<evidence type="ECO:0000313" key="3">
    <source>
        <dbReference type="Proteomes" id="UP001181355"/>
    </source>
</evidence>
<feature type="transmembrane region" description="Helical" evidence="1">
    <location>
        <begin position="9"/>
        <end position="30"/>
    </location>
</feature>
<keyword evidence="3" id="KW-1185">Reference proteome</keyword>